<dbReference type="InterPro" id="IPR021840">
    <property type="entry name" value="DUF3433"/>
</dbReference>
<evidence type="ECO:0000313" key="2">
    <source>
        <dbReference type="EMBL" id="KAK3200974.1"/>
    </source>
</evidence>
<feature type="transmembrane region" description="Helical" evidence="1">
    <location>
        <begin position="822"/>
        <end position="850"/>
    </location>
</feature>
<dbReference type="Proteomes" id="UP001280581">
    <property type="component" value="Unassembled WGS sequence"/>
</dbReference>
<evidence type="ECO:0000256" key="1">
    <source>
        <dbReference type="SAM" id="Phobius"/>
    </source>
</evidence>
<proteinExistence type="predicted"/>
<dbReference type="AlphaFoldDB" id="A0AAN6RBG5"/>
<evidence type="ECO:0000313" key="3">
    <source>
        <dbReference type="Proteomes" id="UP001280581"/>
    </source>
</evidence>
<gene>
    <name evidence="2" type="ORF">GRF29_213g534065</name>
</gene>
<dbReference type="EMBL" id="WVTA01000017">
    <property type="protein sequence ID" value="KAK3200974.1"/>
    <property type="molecule type" value="Genomic_DNA"/>
</dbReference>
<sequence>MRPNTTLESFVKPFTAQYIGYWNEYGYANYYLSSSCPIERNHTLFAAFARNKERDTDPPNNVTAIFCEPTYYSQKVNATVNGASKLPIQVVPLGPKLPLDDNNLVFNTTWLEMQLSGGFAYNPNRRDELPNKKITSFAGQIAATNLSFVDDREPLVGFSTFIDTRPLEDFLDWKVLARSYADSYRLLFARVMVDVLDDDFQTVEEVAGMQLLATEAVVVQSVFTYIVVGFLSVIGVATAVLLYLSAGRILGLFSDPCTIGSVMEIVADSKALLQDFEDLDCCTTEQIQQHIHLKRYKLLDQAGQVSLLEDKSIAVASRRDATGPNSTFRTTTTKAIDKPVRPKIFSFWMSLLLVAIFTLLAAVLVTLFVKAQTIGLPLPSKNKFVQNPIEELQDSKAKAKDSIDLNYSSLPPQLVFFKALRAHHFVLAIVCSMALLANVLSVTFAGLLNHNVIAVFKSATFEQPFDLSFVPINGSIGPSSKGALGNGPRSSGAFSGGDGQDQFYILDANLSKSASLPSWTDENLFYLPFTTLEKNDDIADGDQLQSETVTLGAELECQMVNITDLRFGGVGPGKIVLKKTVKMGEIEAECSSTDETHIKTGTENTLIGDIGSICQVGTSALELVLRLNALNSNATQDEKNVCGGTVIFGWARRPEGTCKSYDLADLTDQNLRFVQCQPRLMRGLASIRVDSRGRLVEPSQIITPVRALEDSEDKVMFKAGPSDLIAQSNRYIFQSGDAPWHNDTFSTDFFSYFVRQAANSTGFLDPKQAVPVWEDIKDPLQRAYASLFAIWLGINKEHLLVPRSNTDFQQIKGWRVVEEERLFLSTALFSIALGILCTYALVIASIIALFAGSTAVQEMGGVSVLQKKARAKHFEKLDNRYGYGSYVGTDGRVHIGIEKVPFVRPWKTVNSSLNQS</sequence>
<keyword evidence="1" id="KW-0812">Transmembrane</keyword>
<feature type="transmembrane region" description="Helical" evidence="1">
    <location>
        <begin position="425"/>
        <end position="448"/>
    </location>
</feature>
<comment type="caution">
    <text evidence="2">The sequence shown here is derived from an EMBL/GenBank/DDBJ whole genome shotgun (WGS) entry which is preliminary data.</text>
</comment>
<reference evidence="2 3" key="1">
    <citation type="submission" date="2021-02" db="EMBL/GenBank/DDBJ databases">
        <title>Genome assembly of Pseudopithomyces chartarum.</title>
        <authorList>
            <person name="Jauregui R."/>
            <person name="Singh J."/>
            <person name="Voisey C."/>
        </authorList>
    </citation>
    <scope>NUCLEOTIDE SEQUENCE [LARGE SCALE GENOMIC DNA]</scope>
    <source>
        <strain evidence="2 3">AGR01</strain>
    </source>
</reference>
<dbReference type="PANTHER" id="PTHR37544:SF3">
    <property type="entry name" value="SPRAY"/>
    <property type="match status" value="1"/>
</dbReference>
<dbReference type="Pfam" id="PF11915">
    <property type="entry name" value="DUF3433"/>
    <property type="match status" value="1"/>
</dbReference>
<organism evidence="2 3">
    <name type="scientific">Pseudopithomyces chartarum</name>
    <dbReference type="NCBI Taxonomy" id="1892770"/>
    <lineage>
        <taxon>Eukaryota</taxon>
        <taxon>Fungi</taxon>
        <taxon>Dikarya</taxon>
        <taxon>Ascomycota</taxon>
        <taxon>Pezizomycotina</taxon>
        <taxon>Dothideomycetes</taxon>
        <taxon>Pleosporomycetidae</taxon>
        <taxon>Pleosporales</taxon>
        <taxon>Massarineae</taxon>
        <taxon>Didymosphaeriaceae</taxon>
        <taxon>Pseudopithomyces</taxon>
    </lineage>
</organism>
<keyword evidence="1" id="KW-0472">Membrane</keyword>
<feature type="transmembrane region" description="Helical" evidence="1">
    <location>
        <begin position="344"/>
        <end position="369"/>
    </location>
</feature>
<accession>A0AAN6RBG5</accession>
<feature type="transmembrane region" description="Helical" evidence="1">
    <location>
        <begin position="222"/>
        <end position="244"/>
    </location>
</feature>
<dbReference type="PANTHER" id="PTHR37544">
    <property type="entry name" value="SPRAY-RELATED"/>
    <property type="match status" value="1"/>
</dbReference>
<protein>
    <submittedName>
        <fullName evidence="2">Uncharacterized protein</fullName>
    </submittedName>
</protein>
<keyword evidence="3" id="KW-1185">Reference proteome</keyword>
<name>A0AAN6RBG5_9PLEO</name>
<keyword evidence="1" id="KW-1133">Transmembrane helix</keyword>